<dbReference type="PANTHER" id="PTHR12289:SF41">
    <property type="entry name" value="FAILED AXON CONNECTIONS-RELATED"/>
    <property type="match status" value="1"/>
</dbReference>
<dbReference type="SUPFAM" id="SSF47616">
    <property type="entry name" value="GST C-terminal domain-like"/>
    <property type="match status" value="1"/>
</dbReference>
<dbReference type="InterPro" id="IPR026928">
    <property type="entry name" value="FAX/IsoI-like"/>
</dbReference>
<organism evidence="3 4">
    <name type="scientific">Pseudomonas solani</name>
    <dbReference type="NCBI Taxonomy" id="2731552"/>
    <lineage>
        <taxon>Bacteria</taxon>
        <taxon>Pseudomonadati</taxon>
        <taxon>Pseudomonadota</taxon>
        <taxon>Gammaproteobacteria</taxon>
        <taxon>Pseudomonadales</taxon>
        <taxon>Pseudomonadaceae</taxon>
        <taxon>Pseudomonas</taxon>
    </lineage>
</organism>
<dbReference type="InterPro" id="IPR012336">
    <property type="entry name" value="Thioredoxin-like_fold"/>
</dbReference>
<dbReference type="SFLD" id="SFLDS00019">
    <property type="entry name" value="Glutathione_Transferase_(cytos"/>
    <property type="match status" value="1"/>
</dbReference>
<dbReference type="InterPro" id="IPR036249">
    <property type="entry name" value="Thioredoxin-like_sf"/>
</dbReference>
<dbReference type="SFLD" id="SFLDG01180">
    <property type="entry name" value="SUF1"/>
    <property type="match status" value="1"/>
</dbReference>
<dbReference type="SUPFAM" id="SSF52833">
    <property type="entry name" value="Thioredoxin-like"/>
    <property type="match status" value="1"/>
</dbReference>
<evidence type="ECO:0000259" key="1">
    <source>
        <dbReference type="Pfam" id="PF17171"/>
    </source>
</evidence>
<protein>
    <recommendedName>
        <fullName evidence="5">Glutathione S-transferase</fullName>
    </recommendedName>
</protein>
<reference evidence="3" key="1">
    <citation type="submission" date="2020-05" db="EMBL/GenBank/DDBJ databases">
        <title>Complete genome sequence of Pseudomonas sp. Sm006.</title>
        <authorList>
            <person name="Takeuchi K."/>
            <person name="Someya N."/>
        </authorList>
    </citation>
    <scope>NUCLEOTIDE SEQUENCE</scope>
    <source>
        <strain evidence="3">Sm006</strain>
    </source>
</reference>
<evidence type="ECO:0008006" key="5">
    <source>
        <dbReference type="Google" id="ProtNLM"/>
    </source>
</evidence>
<feature type="domain" description="Metaxin glutathione S-transferase" evidence="1">
    <location>
        <begin position="169"/>
        <end position="231"/>
    </location>
</feature>
<dbReference type="PANTHER" id="PTHR12289">
    <property type="entry name" value="METAXIN RELATED"/>
    <property type="match status" value="1"/>
</dbReference>
<evidence type="ECO:0000313" key="4">
    <source>
        <dbReference type="Proteomes" id="UP001064896"/>
    </source>
</evidence>
<dbReference type="InterPro" id="IPR036282">
    <property type="entry name" value="Glutathione-S-Trfase_C_sf"/>
</dbReference>
<dbReference type="InterPro" id="IPR050931">
    <property type="entry name" value="Mito_Protein_Transport_Metaxin"/>
</dbReference>
<dbReference type="EMBL" id="AP023081">
    <property type="protein sequence ID" value="BCD84561.1"/>
    <property type="molecule type" value="Genomic_DNA"/>
</dbReference>
<gene>
    <name evidence="3" type="ORF">PSm6_09680</name>
</gene>
<dbReference type="SFLD" id="SFLDG01200">
    <property type="entry name" value="SUF1.1"/>
    <property type="match status" value="1"/>
</dbReference>
<feature type="domain" description="Thioredoxin-like fold" evidence="2">
    <location>
        <begin position="23"/>
        <end position="119"/>
    </location>
</feature>
<accession>A0ABM7L4U2</accession>
<dbReference type="InterPro" id="IPR040079">
    <property type="entry name" value="Glutathione_S-Trfase"/>
</dbReference>
<proteinExistence type="predicted"/>
<evidence type="ECO:0000259" key="2">
    <source>
        <dbReference type="Pfam" id="PF17172"/>
    </source>
</evidence>
<dbReference type="Pfam" id="PF17171">
    <property type="entry name" value="GST_C_6"/>
    <property type="match status" value="1"/>
</dbReference>
<sequence length="237" mass="27146">MPVSIMIRLFQFPAGFDVPNASPFCLKLETFLRLARVQYQAQTLMDPRRGPKGKLPYIDFDGELIADTAIIQRVLTERLQLSLDDHLDEAGRGRALAVTRVCDEHLYWLLVYFRWLEEEGWQQTRQAFFGNLGPVAQRLIPALVRRKVRRDLLAQGLGRHDREDLLVFAREDLQGLTDLLGTNAFFGGERPCSADASAYGLLANLVQCTLETPLNRLAREYPHLVDYCQRMREVAWA</sequence>
<dbReference type="InterPro" id="IPR033468">
    <property type="entry name" value="Metaxin_GST"/>
</dbReference>
<dbReference type="Pfam" id="PF17172">
    <property type="entry name" value="GST_N_4"/>
    <property type="match status" value="1"/>
</dbReference>
<dbReference type="CDD" id="cd03080">
    <property type="entry name" value="GST_N_Metaxin_like"/>
    <property type="match status" value="1"/>
</dbReference>
<dbReference type="CDD" id="cd03193">
    <property type="entry name" value="GST_C_Metaxin"/>
    <property type="match status" value="1"/>
</dbReference>
<keyword evidence="4" id="KW-1185">Reference proteome</keyword>
<dbReference type="Gene3D" id="1.20.1050.10">
    <property type="match status" value="1"/>
</dbReference>
<dbReference type="Proteomes" id="UP001064896">
    <property type="component" value="Chromosome"/>
</dbReference>
<evidence type="ECO:0000313" key="3">
    <source>
        <dbReference type="EMBL" id="BCD84561.1"/>
    </source>
</evidence>
<name>A0ABM7L4U2_9PSED</name>